<accession>A0A6V7P199</accession>
<evidence type="ECO:0000256" key="2">
    <source>
        <dbReference type="ARBA" id="ARBA00011738"/>
    </source>
</evidence>
<comment type="function">
    <text evidence="4">Dirigent proteins impart stereoselectivity on the phenoxy radical-coupling reaction, yielding optically active lignans from two molecules of coniferyl alcohol in the biosynthesis of lignans, flavonolignans, and alkaloids and thus plays a central role in plant secondary metabolism.</text>
</comment>
<comment type="subcellular location">
    <subcellularLocation>
        <location evidence="4">Secreted</location>
        <location evidence="4">Extracellular space</location>
        <location evidence="4">Apoplast</location>
    </subcellularLocation>
</comment>
<gene>
    <name evidence="5" type="ORF">CB5_LOCUS7798</name>
</gene>
<dbReference type="Pfam" id="PF03018">
    <property type="entry name" value="Dirigent"/>
    <property type="match status" value="1"/>
</dbReference>
<comment type="subunit">
    <text evidence="2 4">Homodimer.</text>
</comment>
<dbReference type="GO" id="GO:0009699">
    <property type="term" value="P:phenylpropanoid biosynthetic process"/>
    <property type="evidence" value="ECO:0007669"/>
    <property type="project" value="UniProtKB-ARBA"/>
</dbReference>
<keyword evidence="3 4" id="KW-0964">Secreted</keyword>
<reference evidence="5" key="1">
    <citation type="submission" date="2020-07" db="EMBL/GenBank/DDBJ databases">
        <authorList>
            <person name="Lin J."/>
        </authorList>
    </citation>
    <scope>NUCLEOTIDE SEQUENCE</scope>
</reference>
<dbReference type="Gene3D" id="2.40.480.10">
    <property type="entry name" value="Allene oxide cyclase-like"/>
    <property type="match status" value="1"/>
</dbReference>
<organism evidence="5">
    <name type="scientific">Ananas comosus var. bracteatus</name>
    <name type="common">red pineapple</name>
    <dbReference type="NCBI Taxonomy" id="296719"/>
    <lineage>
        <taxon>Eukaryota</taxon>
        <taxon>Viridiplantae</taxon>
        <taxon>Streptophyta</taxon>
        <taxon>Embryophyta</taxon>
        <taxon>Tracheophyta</taxon>
        <taxon>Spermatophyta</taxon>
        <taxon>Magnoliopsida</taxon>
        <taxon>Liliopsida</taxon>
        <taxon>Poales</taxon>
        <taxon>Bromeliaceae</taxon>
        <taxon>Bromelioideae</taxon>
        <taxon>Ananas</taxon>
    </lineage>
</organism>
<evidence type="ECO:0000313" key="5">
    <source>
        <dbReference type="EMBL" id="CAD1824587.1"/>
    </source>
</evidence>
<proteinExistence type="inferred from homology"/>
<name>A0A6V7P199_ANACO</name>
<evidence type="ECO:0000256" key="1">
    <source>
        <dbReference type="ARBA" id="ARBA00010746"/>
    </source>
</evidence>
<comment type="similarity">
    <text evidence="1 4">Belongs to the plant dirigent protein family.</text>
</comment>
<dbReference type="EMBL" id="LR862144">
    <property type="protein sequence ID" value="CAD1824587.1"/>
    <property type="molecule type" value="Genomic_DNA"/>
</dbReference>
<dbReference type="PANTHER" id="PTHR21495">
    <property type="entry name" value="NUCLEOPORIN-RELATED"/>
    <property type="match status" value="1"/>
</dbReference>
<dbReference type="AlphaFoldDB" id="A0A6V7P199"/>
<dbReference type="GO" id="GO:0048046">
    <property type="term" value="C:apoplast"/>
    <property type="evidence" value="ECO:0007669"/>
    <property type="project" value="UniProtKB-SubCell"/>
</dbReference>
<sequence length="128" mass="13714">MSTAFQEGSLLMSVNFVLAPDGPYNGSVVSVQGRDPFAVPVRELSVVGGTGHFRMARGYVLWKTYGVNITNGEAILELDVYLWKTCAVNGTGGDNAVSGGAAISEIDVNIATKMVEFDRKNRIVSRRG</sequence>
<dbReference type="InterPro" id="IPR044859">
    <property type="entry name" value="Allene_oxi_cyc_Dirigent"/>
</dbReference>
<protein>
    <recommendedName>
        <fullName evidence="4">Dirigent protein</fullName>
    </recommendedName>
</protein>
<dbReference type="InterPro" id="IPR004265">
    <property type="entry name" value="Dirigent"/>
</dbReference>
<evidence type="ECO:0000256" key="4">
    <source>
        <dbReference type="RuleBase" id="RU363099"/>
    </source>
</evidence>
<evidence type="ECO:0000256" key="3">
    <source>
        <dbReference type="ARBA" id="ARBA00022525"/>
    </source>
</evidence>
<keyword evidence="4" id="KW-0052">Apoplast</keyword>